<dbReference type="Pfam" id="PF05015">
    <property type="entry name" value="HigB-like_toxin"/>
    <property type="match status" value="1"/>
</dbReference>
<protein>
    <submittedName>
        <fullName evidence="1">Proteic killer suppression protein</fullName>
    </submittedName>
</protein>
<organism evidence="1 2">
    <name type="scientific">Xaviernesmea oryzae</name>
    <dbReference type="NCBI Taxonomy" id="464029"/>
    <lineage>
        <taxon>Bacteria</taxon>
        <taxon>Pseudomonadati</taxon>
        <taxon>Pseudomonadota</taxon>
        <taxon>Alphaproteobacteria</taxon>
        <taxon>Hyphomicrobiales</taxon>
        <taxon>Rhizobiaceae</taxon>
        <taxon>Rhizobium/Agrobacterium group</taxon>
        <taxon>Xaviernesmea</taxon>
    </lineage>
</organism>
<proteinExistence type="predicted"/>
<dbReference type="Proteomes" id="UP000192903">
    <property type="component" value="Unassembled WGS sequence"/>
</dbReference>
<evidence type="ECO:0000313" key="1">
    <source>
        <dbReference type="EMBL" id="SMF50267.1"/>
    </source>
</evidence>
<dbReference type="STRING" id="464029.SAMN02982989_2730"/>
<evidence type="ECO:0000313" key="2">
    <source>
        <dbReference type="Proteomes" id="UP000192903"/>
    </source>
</evidence>
<dbReference type="PANTHER" id="PTHR40266">
    <property type="entry name" value="TOXIN HIGB-1"/>
    <property type="match status" value="1"/>
</dbReference>
<dbReference type="InterPro" id="IPR035093">
    <property type="entry name" value="RelE/ParE_toxin_dom_sf"/>
</dbReference>
<dbReference type="OrthoDB" id="9801102at2"/>
<reference evidence="2" key="1">
    <citation type="submission" date="2017-04" db="EMBL/GenBank/DDBJ databases">
        <authorList>
            <person name="Varghese N."/>
            <person name="Submissions S."/>
        </authorList>
    </citation>
    <scope>NUCLEOTIDE SEQUENCE [LARGE SCALE GENOMIC DNA]</scope>
    <source>
        <strain evidence="2">B4P</strain>
    </source>
</reference>
<dbReference type="SUPFAM" id="SSF143011">
    <property type="entry name" value="RelE-like"/>
    <property type="match status" value="1"/>
</dbReference>
<keyword evidence="2" id="KW-1185">Reference proteome</keyword>
<dbReference type="AlphaFoldDB" id="A0A1X7FDF1"/>
<gene>
    <name evidence="1" type="ORF">SAMN02982989_2730</name>
</gene>
<name>A0A1X7FDF1_9HYPH</name>
<dbReference type="EMBL" id="FXAF01000006">
    <property type="protein sequence ID" value="SMF50267.1"/>
    <property type="molecule type" value="Genomic_DNA"/>
</dbReference>
<dbReference type="Gene3D" id="3.30.2310.20">
    <property type="entry name" value="RelE-like"/>
    <property type="match status" value="1"/>
</dbReference>
<sequence>MIKSFKSKALAALFEAGKTGKIDAKMHKRILARLDRLEVAERPEDMNLPGFDFHALHGFNPTRYTVHVNGPLCITFEFDGKDAVRVDFEQYH</sequence>
<dbReference type="PANTHER" id="PTHR40266:SF2">
    <property type="entry name" value="TOXIN HIGB-1"/>
    <property type="match status" value="1"/>
</dbReference>
<dbReference type="InterPro" id="IPR007711">
    <property type="entry name" value="HigB-1"/>
</dbReference>
<dbReference type="RefSeq" id="WP_085422870.1">
    <property type="nucleotide sequence ID" value="NZ_FXAF01000006.1"/>
</dbReference>
<accession>A0A1X7FDF1</accession>